<name>A0A3M7PCA0_BRAPC</name>
<dbReference type="AlphaFoldDB" id="A0A3M7PCA0"/>
<keyword evidence="2" id="KW-1185">Reference proteome</keyword>
<sequence length="24" mass="2917">MNFSKNVSSHWINLNFLKIKIQRV</sequence>
<organism evidence="1 2">
    <name type="scientific">Brachionus plicatilis</name>
    <name type="common">Marine rotifer</name>
    <name type="synonym">Brachionus muelleri</name>
    <dbReference type="NCBI Taxonomy" id="10195"/>
    <lineage>
        <taxon>Eukaryota</taxon>
        <taxon>Metazoa</taxon>
        <taxon>Spiralia</taxon>
        <taxon>Gnathifera</taxon>
        <taxon>Rotifera</taxon>
        <taxon>Eurotatoria</taxon>
        <taxon>Monogononta</taxon>
        <taxon>Pseudotrocha</taxon>
        <taxon>Ploima</taxon>
        <taxon>Brachionidae</taxon>
        <taxon>Brachionus</taxon>
    </lineage>
</organism>
<accession>A0A3M7PCA0</accession>
<evidence type="ECO:0000313" key="1">
    <source>
        <dbReference type="EMBL" id="RMZ96344.1"/>
    </source>
</evidence>
<reference evidence="1 2" key="1">
    <citation type="journal article" date="2018" name="Sci. Rep.">
        <title>Genomic signatures of local adaptation to the degree of environmental predictability in rotifers.</title>
        <authorList>
            <person name="Franch-Gras L."/>
            <person name="Hahn C."/>
            <person name="Garcia-Roger E.M."/>
            <person name="Carmona M.J."/>
            <person name="Serra M."/>
            <person name="Gomez A."/>
        </authorList>
    </citation>
    <scope>NUCLEOTIDE SEQUENCE [LARGE SCALE GENOMIC DNA]</scope>
    <source>
        <strain evidence="1">HYR1</strain>
    </source>
</reference>
<proteinExistence type="predicted"/>
<comment type="caution">
    <text evidence="1">The sequence shown here is derived from an EMBL/GenBank/DDBJ whole genome shotgun (WGS) entry which is preliminary data.</text>
</comment>
<gene>
    <name evidence="1" type="ORF">BpHYR1_049416</name>
</gene>
<dbReference type="EMBL" id="REGN01012282">
    <property type="protein sequence ID" value="RMZ96344.1"/>
    <property type="molecule type" value="Genomic_DNA"/>
</dbReference>
<dbReference type="Proteomes" id="UP000276133">
    <property type="component" value="Unassembled WGS sequence"/>
</dbReference>
<protein>
    <submittedName>
        <fullName evidence="1">Uncharacterized protein</fullName>
    </submittedName>
</protein>
<evidence type="ECO:0000313" key="2">
    <source>
        <dbReference type="Proteomes" id="UP000276133"/>
    </source>
</evidence>